<keyword evidence="7 8" id="KW-0472">Membrane</keyword>
<name>A0A1M6J5H7_MALRU</name>
<evidence type="ECO:0000313" key="9">
    <source>
        <dbReference type="EMBL" id="SHJ41953.1"/>
    </source>
</evidence>
<keyword evidence="6 8" id="KW-1133">Transmembrane helix</keyword>
<dbReference type="EMBL" id="FQZT01000008">
    <property type="protein sequence ID" value="SHJ41953.1"/>
    <property type="molecule type" value="Genomic_DNA"/>
</dbReference>
<evidence type="ECO:0000256" key="8">
    <source>
        <dbReference type="SAM" id="Phobius"/>
    </source>
</evidence>
<keyword evidence="2" id="KW-1003">Cell membrane</keyword>
<sequence>MAIDKKLLRNKQRIKIEVAKEHKPITLTKGILVLAGLALLFNLLLWLVPPETILGQLKVLSDKLPQWMLSVGGVQMVIDHAEFYLASSGWPITPECAVISAGLVFVVFVLVFPSTATAKRNALLFGVPLLLVANLIRWWGLLWAGDLLMWKTNFFYDYVGLVTFVLLVGLVWFVGIERSIKHEA</sequence>
<keyword evidence="10" id="KW-1185">Reference proteome</keyword>
<dbReference type="InterPro" id="IPR026392">
    <property type="entry name" value="Exo/Archaeosortase_dom"/>
</dbReference>
<feature type="transmembrane region" description="Helical" evidence="8">
    <location>
        <begin position="123"/>
        <end position="143"/>
    </location>
</feature>
<dbReference type="Proteomes" id="UP000184171">
    <property type="component" value="Unassembled WGS sequence"/>
</dbReference>
<dbReference type="AlphaFoldDB" id="A0A1M6J5H7"/>
<reference evidence="9 10" key="1">
    <citation type="submission" date="2016-11" db="EMBL/GenBank/DDBJ databases">
        <authorList>
            <person name="Jaros S."/>
            <person name="Januszkiewicz K."/>
            <person name="Wedrychowicz H."/>
        </authorList>
    </citation>
    <scope>NUCLEOTIDE SEQUENCE [LARGE SCALE GENOMIC DNA]</scope>
    <source>
        <strain evidence="9 10">DSM 5091</strain>
    </source>
</reference>
<dbReference type="GO" id="GO:0005886">
    <property type="term" value="C:plasma membrane"/>
    <property type="evidence" value="ECO:0007669"/>
    <property type="project" value="UniProtKB-SubCell"/>
</dbReference>
<evidence type="ECO:0000256" key="6">
    <source>
        <dbReference type="ARBA" id="ARBA00022989"/>
    </source>
</evidence>
<dbReference type="GO" id="GO:0006508">
    <property type="term" value="P:proteolysis"/>
    <property type="evidence" value="ECO:0007669"/>
    <property type="project" value="UniProtKB-KW"/>
</dbReference>
<evidence type="ECO:0000256" key="3">
    <source>
        <dbReference type="ARBA" id="ARBA00022670"/>
    </source>
</evidence>
<comment type="subcellular location">
    <subcellularLocation>
        <location evidence="1">Cell membrane</location>
        <topology evidence="1">Multi-pass membrane protein</topology>
    </subcellularLocation>
</comment>
<gene>
    <name evidence="9" type="ORF">SAMN02745165_02309</name>
</gene>
<keyword evidence="4 8" id="KW-0812">Transmembrane</keyword>
<protein>
    <submittedName>
        <fullName evidence="9">Exosortase/archaeosortase family protein</fullName>
    </submittedName>
</protein>
<dbReference type="STRING" id="1122189.SAMN02745165_02309"/>
<organism evidence="9 10">
    <name type="scientific">Malonomonas rubra DSM 5091</name>
    <dbReference type="NCBI Taxonomy" id="1122189"/>
    <lineage>
        <taxon>Bacteria</taxon>
        <taxon>Pseudomonadati</taxon>
        <taxon>Thermodesulfobacteriota</taxon>
        <taxon>Desulfuromonadia</taxon>
        <taxon>Desulfuromonadales</taxon>
        <taxon>Geopsychrobacteraceae</taxon>
        <taxon>Malonomonas</taxon>
    </lineage>
</organism>
<dbReference type="NCBIfam" id="TIGR04178">
    <property type="entry name" value="exo_archaeo"/>
    <property type="match status" value="1"/>
</dbReference>
<evidence type="ECO:0000313" key="10">
    <source>
        <dbReference type="Proteomes" id="UP000184171"/>
    </source>
</evidence>
<evidence type="ECO:0000256" key="1">
    <source>
        <dbReference type="ARBA" id="ARBA00004651"/>
    </source>
</evidence>
<dbReference type="RefSeq" id="WP_072908886.1">
    <property type="nucleotide sequence ID" value="NZ_FQZT01000008.1"/>
</dbReference>
<dbReference type="GO" id="GO:0008233">
    <property type="term" value="F:peptidase activity"/>
    <property type="evidence" value="ECO:0007669"/>
    <property type="project" value="UniProtKB-KW"/>
</dbReference>
<evidence type="ECO:0000256" key="4">
    <source>
        <dbReference type="ARBA" id="ARBA00022692"/>
    </source>
</evidence>
<evidence type="ECO:0000256" key="2">
    <source>
        <dbReference type="ARBA" id="ARBA00022475"/>
    </source>
</evidence>
<keyword evidence="3" id="KW-0645">Protease</keyword>
<feature type="transmembrane region" description="Helical" evidence="8">
    <location>
        <begin position="92"/>
        <end position="111"/>
    </location>
</feature>
<evidence type="ECO:0000256" key="7">
    <source>
        <dbReference type="ARBA" id="ARBA00023136"/>
    </source>
</evidence>
<proteinExistence type="predicted"/>
<feature type="transmembrane region" description="Helical" evidence="8">
    <location>
        <begin position="155"/>
        <end position="176"/>
    </location>
</feature>
<accession>A0A1M6J5H7</accession>
<feature type="transmembrane region" description="Helical" evidence="8">
    <location>
        <begin position="30"/>
        <end position="48"/>
    </location>
</feature>
<evidence type="ECO:0000256" key="5">
    <source>
        <dbReference type="ARBA" id="ARBA00022801"/>
    </source>
</evidence>
<keyword evidence="5" id="KW-0378">Hydrolase</keyword>